<gene>
    <name evidence="3" type="ORF">MRATA1EN1_LOCUS8888</name>
</gene>
<evidence type="ECO:0000313" key="3">
    <source>
        <dbReference type="EMBL" id="CAI9159926.1"/>
    </source>
</evidence>
<protein>
    <submittedName>
        <fullName evidence="3">Uncharacterized protein</fullName>
    </submittedName>
</protein>
<keyword evidence="4" id="KW-1185">Reference proteome</keyword>
<accession>A0ABN8YFL2</accession>
<dbReference type="EMBL" id="OX459955">
    <property type="protein sequence ID" value="CAI9159926.1"/>
    <property type="molecule type" value="Genomic_DNA"/>
</dbReference>
<feature type="signal peptide" evidence="2">
    <location>
        <begin position="1"/>
        <end position="28"/>
    </location>
</feature>
<organism evidence="3 4">
    <name type="scientific">Rangifer tarandus platyrhynchus</name>
    <name type="common">Svalbard reindeer</name>
    <dbReference type="NCBI Taxonomy" id="3082113"/>
    <lineage>
        <taxon>Eukaryota</taxon>
        <taxon>Metazoa</taxon>
        <taxon>Chordata</taxon>
        <taxon>Craniata</taxon>
        <taxon>Vertebrata</taxon>
        <taxon>Euteleostomi</taxon>
        <taxon>Mammalia</taxon>
        <taxon>Eutheria</taxon>
        <taxon>Laurasiatheria</taxon>
        <taxon>Artiodactyla</taxon>
        <taxon>Ruminantia</taxon>
        <taxon>Pecora</taxon>
        <taxon>Cervidae</taxon>
        <taxon>Odocoileinae</taxon>
        <taxon>Rangifer</taxon>
    </lineage>
</organism>
<keyword evidence="2" id="KW-0732">Signal</keyword>
<evidence type="ECO:0000256" key="1">
    <source>
        <dbReference type="SAM" id="MobiDB-lite"/>
    </source>
</evidence>
<evidence type="ECO:0000256" key="2">
    <source>
        <dbReference type="SAM" id="SignalP"/>
    </source>
</evidence>
<proteinExistence type="predicted"/>
<dbReference type="Proteomes" id="UP001176941">
    <property type="component" value="Chromosome 19"/>
</dbReference>
<evidence type="ECO:0000313" key="4">
    <source>
        <dbReference type="Proteomes" id="UP001176941"/>
    </source>
</evidence>
<sequence length="203" mass="21762">MAACLRPCKLILLMLFLTFWPLLGPGQSFEGSYRPSLGPRGRGRRIKSLDMATKTGNSDHVGALDSTVPNDDILFHVTLTSWLLQNRPQQSRDSLPVGGERPVAGGVQFGPRRSAGHGMGPWRFQDFVSCPDPGELGRKGGDRKGTAGVCAGPGRCQPREDLCLRAGQRADATGLTLGRRCREPGRARAPGLGLEDAAEAEES</sequence>
<reference evidence="3" key="1">
    <citation type="submission" date="2023-04" db="EMBL/GenBank/DDBJ databases">
        <authorList>
            <consortium name="ELIXIR-Norway"/>
        </authorList>
    </citation>
    <scope>NUCLEOTIDE SEQUENCE [LARGE SCALE GENOMIC DNA]</scope>
</reference>
<name>A0ABN8YFL2_RANTA</name>
<feature type="chain" id="PRO_5045706314" evidence="2">
    <location>
        <begin position="29"/>
        <end position="203"/>
    </location>
</feature>
<feature type="region of interest" description="Disordered" evidence="1">
    <location>
        <begin position="181"/>
        <end position="203"/>
    </location>
</feature>